<dbReference type="Proteomes" id="UP001497453">
    <property type="component" value="Chromosome 6"/>
</dbReference>
<sequence length="350" mass="38562">MNGDIEELVLSGKLFNPPSRSSSPVRSRSTSPTLARWPGGESDYDYDSDAERRKAVETTIATDAQQDSIGVGVTGRTGVKGVIRDSKEAAANARSKRNEEIKALNRAMEKTSLGGKTWAEEERERLAQKAFEEGRPEMLAQPSRKGRFGHLREVGVQGYVQAVEGEELNTWVVVHIYDPSLDRCATLDETLSRLARLYPSVKFLRARAGALGFASSIPATNGRSKRLSRQPFTLTRTPSRKILVPGRFPDDDEDEDSNSESERDEGWDDDAVDTDVLPTLLVYRGGELVHSWVRVDWEAQLGVEELLRRHHVLSESGFGSTSNGNCGLSSDDEDDFDDGELVFGGSDDGV</sequence>
<comment type="similarity">
    <text evidence="1">Belongs to the phosducin family.</text>
</comment>
<dbReference type="InterPro" id="IPR001200">
    <property type="entry name" value="Phosducin"/>
</dbReference>
<dbReference type="InterPro" id="IPR051499">
    <property type="entry name" value="Phosducin-like_reg"/>
</dbReference>
<accession>A0ABP1DS50</accession>
<evidence type="ECO:0000256" key="1">
    <source>
        <dbReference type="ARBA" id="ARBA00009686"/>
    </source>
</evidence>
<dbReference type="CDD" id="cd02987">
    <property type="entry name" value="Phd_like_Phd"/>
    <property type="match status" value="1"/>
</dbReference>
<feature type="compositionally biased region" description="Acidic residues" evidence="2">
    <location>
        <begin position="250"/>
        <end position="271"/>
    </location>
</feature>
<dbReference type="PANTHER" id="PTHR46052">
    <property type="entry name" value="PHOSDUCIN-LIKE PROTEIN"/>
    <property type="match status" value="1"/>
</dbReference>
<reference evidence="5" key="1">
    <citation type="submission" date="2024-04" db="EMBL/GenBank/DDBJ databases">
        <authorList>
            <person name="Shaw F."/>
            <person name="Minotto A."/>
        </authorList>
    </citation>
    <scope>NUCLEOTIDE SEQUENCE [LARGE SCALE GENOMIC DNA]</scope>
</reference>
<evidence type="ECO:0000313" key="5">
    <source>
        <dbReference type="Proteomes" id="UP001497453"/>
    </source>
</evidence>
<dbReference type="Gene3D" id="3.40.30.10">
    <property type="entry name" value="Glutaredoxin"/>
    <property type="match status" value="1"/>
</dbReference>
<dbReference type="InterPro" id="IPR024253">
    <property type="entry name" value="Phosducin_thioredoxin-like_dom"/>
</dbReference>
<dbReference type="SUPFAM" id="SSF52833">
    <property type="entry name" value="Thioredoxin-like"/>
    <property type="match status" value="1"/>
</dbReference>
<feature type="region of interest" description="Disordered" evidence="2">
    <location>
        <begin position="316"/>
        <end position="350"/>
    </location>
</feature>
<proteinExistence type="inferred from homology"/>
<feature type="region of interest" description="Disordered" evidence="2">
    <location>
        <begin position="242"/>
        <end position="271"/>
    </location>
</feature>
<feature type="compositionally biased region" description="Low complexity" evidence="2">
    <location>
        <begin position="17"/>
        <end position="33"/>
    </location>
</feature>
<dbReference type="PANTHER" id="PTHR46052:SF1">
    <property type="entry name" value="PHOSDUCIN-LIKE PROTEIN"/>
    <property type="match status" value="1"/>
</dbReference>
<feature type="domain" description="Phosducin" evidence="3">
    <location>
        <begin position="137"/>
        <end position="215"/>
    </location>
</feature>
<dbReference type="EMBL" id="OZ037949">
    <property type="protein sequence ID" value="CAL1710580.1"/>
    <property type="molecule type" value="Genomic_DNA"/>
</dbReference>
<feature type="compositionally biased region" description="Polar residues" evidence="2">
    <location>
        <begin position="317"/>
        <end position="326"/>
    </location>
</feature>
<gene>
    <name evidence="4" type="ORF">GFSPODELE1_LOCUS7896</name>
</gene>
<evidence type="ECO:0000256" key="2">
    <source>
        <dbReference type="SAM" id="MobiDB-lite"/>
    </source>
</evidence>
<keyword evidence="5" id="KW-1185">Reference proteome</keyword>
<name>A0ABP1DS50_9APHY</name>
<protein>
    <recommendedName>
        <fullName evidence="3">Phosducin domain-containing protein</fullName>
    </recommendedName>
</protein>
<dbReference type="InterPro" id="IPR036249">
    <property type="entry name" value="Thioredoxin-like_sf"/>
</dbReference>
<feature type="region of interest" description="Disordered" evidence="2">
    <location>
        <begin position="12"/>
        <end position="50"/>
    </location>
</feature>
<feature type="compositionally biased region" description="Low complexity" evidence="2">
    <location>
        <begin position="341"/>
        <end position="350"/>
    </location>
</feature>
<feature type="compositionally biased region" description="Acidic residues" evidence="2">
    <location>
        <begin position="330"/>
        <end position="340"/>
    </location>
</feature>
<evidence type="ECO:0000259" key="3">
    <source>
        <dbReference type="Pfam" id="PF02114"/>
    </source>
</evidence>
<dbReference type="Pfam" id="PF02114">
    <property type="entry name" value="Phosducin"/>
    <property type="match status" value="1"/>
</dbReference>
<organism evidence="4 5">
    <name type="scientific">Somion occarium</name>
    <dbReference type="NCBI Taxonomy" id="3059160"/>
    <lineage>
        <taxon>Eukaryota</taxon>
        <taxon>Fungi</taxon>
        <taxon>Dikarya</taxon>
        <taxon>Basidiomycota</taxon>
        <taxon>Agaricomycotina</taxon>
        <taxon>Agaricomycetes</taxon>
        <taxon>Polyporales</taxon>
        <taxon>Cerrenaceae</taxon>
        <taxon>Somion</taxon>
    </lineage>
</organism>
<evidence type="ECO:0000313" key="4">
    <source>
        <dbReference type="EMBL" id="CAL1710580.1"/>
    </source>
</evidence>